<dbReference type="Proteomes" id="UP000282076">
    <property type="component" value="Unassembled WGS sequence"/>
</dbReference>
<feature type="transmembrane region" description="Helical" evidence="1">
    <location>
        <begin position="124"/>
        <end position="143"/>
    </location>
</feature>
<keyword evidence="1" id="KW-1133">Transmembrane helix</keyword>
<dbReference type="RefSeq" id="WP_120973667.1">
    <property type="nucleotide sequence ID" value="NZ_RBZM01000001.1"/>
</dbReference>
<gene>
    <name evidence="2" type="ORF">D7Z26_00280</name>
</gene>
<keyword evidence="3" id="KW-1185">Reference proteome</keyword>
<name>A0A494Y5M7_9BACL</name>
<proteinExistence type="predicted"/>
<accession>A0A494Y5M7</accession>
<comment type="caution">
    <text evidence="2">The sequence shown here is derived from an EMBL/GenBank/DDBJ whole genome shotgun (WGS) entry which is preliminary data.</text>
</comment>
<evidence type="ECO:0000313" key="3">
    <source>
        <dbReference type="Proteomes" id="UP000282076"/>
    </source>
</evidence>
<keyword evidence="1" id="KW-0812">Transmembrane</keyword>
<feature type="transmembrane region" description="Helical" evidence="1">
    <location>
        <begin position="97"/>
        <end position="118"/>
    </location>
</feature>
<feature type="transmembrane region" description="Helical" evidence="1">
    <location>
        <begin position="66"/>
        <end position="85"/>
    </location>
</feature>
<dbReference type="AlphaFoldDB" id="A0A494Y5M7"/>
<sequence length="185" mass="21544">MDNNDGTIELVASSTVINKSDLNGYCQPVWHFVFLSVLTFGLYDLYWYYRNWKYLKKYKGLNISPVWRTIGILVPIFGLYLIYSAHKDYHNLIKEEGVNRTIYPGLIVVAIIITGLLTRLPDPYWLLCFLSTIPLAIVQKILNELWRKVQPGLIHRTKFRGRQIFLIVIGVIWWLLAIIGMTVPE</sequence>
<reference evidence="2 3" key="1">
    <citation type="submission" date="2018-10" db="EMBL/GenBank/DDBJ databases">
        <title>Cohnella sp. M2MS4P-1, whole genome shotgun sequence.</title>
        <authorList>
            <person name="Tuo L."/>
        </authorList>
    </citation>
    <scope>NUCLEOTIDE SEQUENCE [LARGE SCALE GENOMIC DNA]</scope>
    <source>
        <strain evidence="2 3">M2MS4P-1</strain>
    </source>
</reference>
<protein>
    <recommendedName>
        <fullName evidence="4">DUF4234 domain-containing protein</fullName>
    </recommendedName>
</protein>
<evidence type="ECO:0000256" key="1">
    <source>
        <dbReference type="SAM" id="Phobius"/>
    </source>
</evidence>
<feature type="transmembrane region" description="Helical" evidence="1">
    <location>
        <begin position="164"/>
        <end position="183"/>
    </location>
</feature>
<feature type="transmembrane region" description="Helical" evidence="1">
    <location>
        <begin position="29"/>
        <end position="46"/>
    </location>
</feature>
<evidence type="ECO:0008006" key="4">
    <source>
        <dbReference type="Google" id="ProtNLM"/>
    </source>
</evidence>
<keyword evidence="1" id="KW-0472">Membrane</keyword>
<organism evidence="2 3">
    <name type="scientific">Cohnella endophytica</name>
    <dbReference type="NCBI Taxonomy" id="2419778"/>
    <lineage>
        <taxon>Bacteria</taxon>
        <taxon>Bacillati</taxon>
        <taxon>Bacillota</taxon>
        <taxon>Bacilli</taxon>
        <taxon>Bacillales</taxon>
        <taxon>Paenibacillaceae</taxon>
        <taxon>Cohnella</taxon>
    </lineage>
</organism>
<dbReference type="EMBL" id="RBZM01000001">
    <property type="protein sequence ID" value="RKP57989.1"/>
    <property type="molecule type" value="Genomic_DNA"/>
</dbReference>
<evidence type="ECO:0000313" key="2">
    <source>
        <dbReference type="EMBL" id="RKP57989.1"/>
    </source>
</evidence>
<dbReference type="OrthoDB" id="8750132at2"/>